<feature type="region of interest" description="Disordered" evidence="1">
    <location>
        <begin position="205"/>
        <end position="229"/>
    </location>
</feature>
<evidence type="ECO:0000313" key="3">
    <source>
        <dbReference type="Proteomes" id="UP000789595"/>
    </source>
</evidence>
<sequence>VIYWFLTGGTGREASDDGRAGLSRHGGVARQSQLHLSRRRAPAARLLAAALVRAAHEVLLEHVLHVDALLVRGARRAPVVGAVGVAALDREALLLELLARPHRQDRREVDESADRLAAHGVAQALGQGRRAAVAHQSPIIRGAAGTRAAAAGLAALGVLRRSQRVHLEVLGRLRPQARGAPGGVAAQRKVGAAVTVVVAAELDGPRRAGDDGRRDGGGRGLGGDDLALDGHGGPGGRLVGALLGRHGYVPV</sequence>
<proteinExistence type="predicted"/>
<dbReference type="EMBL" id="CAKKNE010000004">
    <property type="protein sequence ID" value="CAH0375100.1"/>
    <property type="molecule type" value="Genomic_DNA"/>
</dbReference>
<accession>A0A8J2X1P7</accession>
<feature type="non-terminal residue" evidence="2">
    <location>
        <position position="1"/>
    </location>
</feature>
<comment type="caution">
    <text evidence="2">The sequence shown here is derived from an EMBL/GenBank/DDBJ whole genome shotgun (WGS) entry which is preliminary data.</text>
</comment>
<gene>
    <name evidence="2" type="ORF">PECAL_4P24210</name>
</gene>
<dbReference type="AlphaFoldDB" id="A0A8J2X1P7"/>
<evidence type="ECO:0000256" key="1">
    <source>
        <dbReference type="SAM" id="MobiDB-lite"/>
    </source>
</evidence>
<keyword evidence="3" id="KW-1185">Reference proteome</keyword>
<organism evidence="2 3">
    <name type="scientific">Pelagomonas calceolata</name>
    <dbReference type="NCBI Taxonomy" id="35677"/>
    <lineage>
        <taxon>Eukaryota</taxon>
        <taxon>Sar</taxon>
        <taxon>Stramenopiles</taxon>
        <taxon>Ochrophyta</taxon>
        <taxon>Pelagophyceae</taxon>
        <taxon>Pelagomonadales</taxon>
        <taxon>Pelagomonadaceae</taxon>
        <taxon>Pelagomonas</taxon>
    </lineage>
</organism>
<feature type="compositionally biased region" description="Basic and acidic residues" evidence="1">
    <location>
        <begin position="205"/>
        <end position="217"/>
    </location>
</feature>
<reference evidence="2" key="1">
    <citation type="submission" date="2021-11" db="EMBL/GenBank/DDBJ databases">
        <authorList>
            <consortium name="Genoscope - CEA"/>
            <person name="William W."/>
        </authorList>
    </citation>
    <scope>NUCLEOTIDE SEQUENCE</scope>
</reference>
<evidence type="ECO:0000313" key="2">
    <source>
        <dbReference type="EMBL" id="CAH0375100.1"/>
    </source>
</evidence>
<protein>
    <submittedName>
        <fullName evidence="2">Uncharacterized protein</fullName>
    </submittedName>
</protein>
<dbReference type="Proteomes" id="UP000789595">
    <property type="component" value="Unassembled WGS sequence"/>
</dbReference>
<name>A0A8J2X1P7_9STRA</name>